<comment type="caution">
    <text evidence="2">The sequence shown here is derived from an EMBL/GenBank/DDBJ whole genome shotgun (WGS) entry which is preliminary data.</text>
</comment>
<dbReference type="Pfam" id="PF01740">
    <property type="entry name" value="STAS"/>
    <property type="match status" value="1"/>
</dbReference>
<dbReference type="SUPFAM" id="SSF52091">
    <property type="entry name" value="SpoIIaa-like"/>
    <property type="match status" value="1"/>
</dbReference>
<dbReference type="PANTHER" id="PTHR33495:SF2">
    <property type="entry name" value="ANTI-SIGMA FACTOR ANTAGONIST TM_1081-RELATED"/>
    <property type="match status" value="1"/>
</dbReference>
<evidence type="ECO:0000313" key="3">
    <source>
        <dbReference type="Proteomes" id="UP000218896"/>
    </source>
</evidence>
<dbReference type="OrthoDB" id="8685730at2"/>
<dbReference type="GO" id="GO:0043856">
    <property type="term" value="F:anti-sigma factor antagonist activity"/>
    <property type="evidence" value="ECO:0007669"/>
    <property type="project" value="TreeGrafter"/>
</dbReference>
<dbReference type="PROSITE" id="PS50801">
    <property type="entry name" value="STAS"/>
    <property type="match status" value="1"/>
</dbReference>
<dbReference type="InterPro" id="IPR036513">
    <property type="entry name" value="STAS_dom_sf"/>
</dbReference>
<dbReference type="CDD" id="cd07043">
    <property type="entry name" value="STAS_anti-anti-sigma_factors"/>
    <property type="match status" value="1"/>
</dbReference>
<dbReference type="EMBL" id="NSKD01000002">
    <property type="protein sequence ID" value="PAU81154.1"/>
    <property type="molecule type" value="Genomic_DNA"/>
</dbReference>
<dbReference type="Proteomes" id="UP000218896">
    <property type="component" value="Unassembled WGS sequence"/>
</dbReference>
<accession>A0A2A2F8W0</accession>
<dbReference type="PANTHER" id="PTHR33495">
    <property type="entry name" value="ANTI-SIGMA FACTOR ANTAGONIST TM_1081-RELATED-RELATED"/>
    <property type="match status" value="1"/>
</dbReference>
<evidence type="ECO:0000313" key="2">
    <source>
        <dbReference type="EMBL" id="PAU81154.1"/>
    </source>
</evidence>
<reference evidence="2 3" key="1">
    <citation type="submission" date="2017-08" db="EMBL/GenBank/DDBJ databases">
        <title>Halovibrio sewagensis sp. nov., isolated from wastewater of high salinity.</title>
        <authorList>
            <person name="Dong X."/>
            <person name="Zhang G."/>
        </authorList>
    </citation>
    <scope>NUCLEOTIDE SEQUENCE [LARGE SCALE GENOMIC DNA]</scope>
    <source>
        <strain evidence="2 3">YL5-2</strain>
    </source>
</reference>
<gene>
    <name evidence="2" type="ORF">CK501_06230</name>
</gene>
<name>A0A2A2F8W0_9GAMM</name>
<dbReference type="InterPro" id="IPR014557">
    <property type="entry name" value="UCP029548_STAS-type"/>
</dbReference>
<dbReference type="InterPro" id="IPR002645">
    <property type="entry name" value="STAS_dom"/>
</dbReference>
<dbReference type="Gene3D" id="3.30.750.24">
    <property type="entry name" value="STAS domain"/>
    <property type="match status" value="1"/>
</dbReference>
<evidence type="ECO:0000259" key="1">
    <source>
        <dbReference type="PROSITE" id="PS50801"/>
    </source>
</evidence>
<dbReference type="RefSeq" id="WP_095616881.1">
    <property type="nucleotide sequence ID" value="NZ_NSKD01000002.1"/>
</dbReference>
<keyword evidence="3" id="KW-1185">Reference proteome</keyword>
<proteinExistence type="predicted"/>
<dbReference type="AlphaFoldDB" id="A0A2A2F8W0"/>
<organism evidence="2 3">
    <name type="scientific">Halovibrio salipaludis</name>
    <dbReference type="NCBI Taxonomy" id="2032626"/>
    <lineage>
        <taxon>Bacteria</taxon>
        <taxon>Pseudomonadati</taxon>
        <taxon>Pseudomonadota</taxon>
        <taxon>Gammaproteobacteria</taxon>
        <taxon>Oceanospirillales</taxon>
        <taxon>Halomonadaceae</taxon>
        <taxon>Halovibrio</taxon>
    </lineage>
</organism>
<feature type="domain" description="STAS" evidence="1">
    <location>
        <begin position="13"/>
        <end position="139"/>
    </location>
</feature>
<protein>
    <submittedName>
        <fullName evidence="2">Anti-anti-sigma factor</fullName>
    </submittedName>
</protein>
<dbReference type="PIRSF" id="PIRSF029548">
    <property type="entry name" value="UCP029548"/>
    <property type="match status" value="1"/>
</dbReference>
<sequence length="162" mass="18584">MSDCKILQAQERGIYVLKFIGEVRLNLCSTLDQIIDDMFGNPEFRTVVVDLTETEVIDSTTLGLLAKIAMASEERSHFLPTLITTNPDVTRIIHSMGFDRIFLIVREPARDPQELEEIPLMRASEQEVRDKVLDAHRTLMSMNRHNQEQFQNLVRALECEAP</sequence>